<dbReference type="Pfam" id="PF07729">
    <property type="entry name" value="FCD"/>
    <property type="match status" value="1"/>
</dbReference>
<dbReference type="InterPro" id="IPR036390">
    <property type="entry name" value="WH_DNA-bd_sf"/>
</dbReference>
<dbReference type="PRINTS" id="PR00035">
    <property type="entry name" value="HTHGNTR"/>
</dbReference>
<dbReference type="CDD" id="cd07377">
    <property type="entry name" value="WHTH_GntR"/>
    <property type="match status" value="1"/>
</dbReference>
<feature type="compositionally biased region" description="Basic and acidic residues" evidence="4">
    <location>
        <begin position="351"/>
        <end position="368"/>
    </location>
</feature>
<feature type="domain" description="HTH gntR-type" evidence="5">
    <location>
        <begin position="376"/>
        <end position="443"/>
    </location>
</feature>
<dbReference type="InterPro" id="IPR000524">
    <property type="entry name" value="Tscrpt_reg_HTH_GntR"/>
</dbReference>
<comment type="caution">
    <text evidence="6">The sequence shown here is derived from an EMBL/GenBank/DDBJ whole genome shotgun (WGS) entry which is preliminary data.</text>
</comment>
<proteinExistence type="predicted"/>
<feature type="compositionally biased region" description="Basic and acidic residues" evidence="4">
    <location>
        <begin position="600"/>
        <end position="609"/>
    </location>
</feature>
<keyword evidence="7" id="KW-1185">Reference proteome</keyword>
<dbReference type="InterPro" id="IPR011711">
    <property type="entry name" value="GntR_C"/>
</dbReference>
<dbReference type="SUPFAM" id="SSF48008">
    <property type="entry name" value="GntR ligand-binding domain-like"/>
    <property type="match status" value="1"/>
</dbReference>
<dbReference type="Gene3D" id="1.10.10.10">
    <property type="entry name" value="Winged helix-like DNA-binding domain superfamily/Winged helix DNA-binding domain"/>
    <property type="match status" value="1"/>
</dbReference>
<dbReference type="InterPro" id="IPR008920">
    <property type="entry name" value="TF_FadR/GntR_C"/>
</dbReference>
<feature type="region of interest" description="Disordered" evidence="4">
    <location>
        <begin position="596"/>
        <end position="622"/>
    </location>
</feature>
<evidence type="ECO:0000256" key="4">
    <source>
        <dbReference type="SAM" id="MobiDB-lite"/>
    </source>
</evidence>
<evidence type="ECO:0000256" key="2">
    <source>
        <dbReference type="ARBA" id="ARBA00023125"/>
    </source>
</evidence>
<dbReference type="SUPFAM" id="SSF46785">
    <property type="entry name" value="Winged helix' DNA-binding domain"/>
    <property type="match status" value="1"/>
</dbReference>
<accession>A0ABN1CV97</accession>
<evidence type="ECO:0000259" key="5">
    <source>
        <dbReference type="PROSITE" id="PS50949"/>
    </source>
</evidence>
<dbReference type="PROSITE" id="PS50949">
    <property type="entry name" value="HTH_GNTR"/>
    <property type="match status" value="1"/>
</dbReference>
<dbReference type="PANTHER" id="PTHR43537:SF51">
    <property type="entry name" value="HTH-TYPE TRANSCRIPTIONAL REGULATOR LGOR-RELATED"/>
    <property type="match status" value="1"/>
</dbReference>
<evidence type="ECO:0000313" key="7">
    <source>
        <dbReference type="Proteomes" id="UP001500220"/>
    </source>
</evidence>
<dbReference type="SMART" id="SM00895">
    <property type="entry name" value="FCD"/>
    <property type="match status" value="1"/>
</dbReference>
<keyword evidence="3" id="KW-0804">Transcription</keyword>
<dbReference type="Pfam" id="PF13565">
    <property type="entry name" value="HTH_32"/>
    <property type="match status" value="1"/>
</dbReference>
<dbReference type="Gene3D" id="1.20.120.530">
    <property type="entry name" value="GntR ligand-binding domain-like"/>
    <property type="match status" value="1"/>
</dbReference>
<evidence type="ECO:0000313" key="6">
    <source>
        <dbReference type="EMBL" id="GAA0527144.1"/>
    </source>
</evidence>
<keyword evidence="1" id="KW-0805">Transcription regulation</keyword>
<dbReference type="InterPro" id="IPR036388">
    <property type="entry name" value="WH-like_DNA-bd_sf"/>
</dbReference>
<evidence type="ECO:0000256" key="3">
    <source>
        <dbReference type="ARBA" id="ARBA00023163"/>
    </source>
</evidence>
<protein>
    <recommendedName>
        <fullName evidence="5">HTH gntR-type domain-containing protein</fullName>
    </recommendedName>
</protein>
<dbReference type="Pfam" id="PF00392">
    <property type="entry name" value="GntR"/>
    <property type="match status" value="1"/>
</dbReference>
<dbReference type="InterPro" id="IPR009057">
    <property type="entry name" value="Homeodomain-like_sf"/>
</dbReference>
<evidence type="ECO:0000256" key="1">
    <source>
        <dbReference type="ARBA" id="ARBA00023015"/>
    </source>
</evidence>
<organism evidence="6 7">
    <name type="scientific">Saccharopolyspora thermophila</name>
    <dbReference type="NCBI Taxonomy" id="89367"/>
    <lineage>
        <taxon>Bacteria</taxon>
        <taxon>Bacillati</taxon>
        <taxon>Actinomycetota</taxon>
        <taxon>Actinomycetes</taxon>
        <taxon>Pseudonocardiales</taxon>
        <taxon>Pseudonocardiaceae</taxon>
        <taxon>Saccharopolyspora</taxon>
    </lineage>
</organism>
<dbReference type="PANTHER" id="PTHR43537">
    <property type="entry name" value="TRANSCRIPTIONAL REGULATOR, GNTR FAMILY"/>
    <property type="match status" value="1"/>
</dbReference>
<feature type="region of interest" description="Disordered" evidence="4">
    <location>
        <begin position="346"/>
        <end position="376"/>
    </location>
</feature>
<name>A0ABN1CV97_9PSEU</name>
<feature type="compositionally biased region" description="Polar residues" evidence="4">
    <location>
        <begin position="610"/>
        <end position="622"/>
    </location>
</feature>
<gene>
    <name evidence="6" type="ORF">GCM10009545_31850</name>
</gene>
<dbReference type="SMART" id="SM00345">
    <property type="entry name" value="HTH_GNTR"/>
    <property type="match status" value="1"/>
</dbReference>
<dbReference type="Proteomes" id="UP001500220">
    <property type="component" value="Unassembled WGS sequence"/>
</dbReference>
<dbReference type="SUPFAM" id="SSF46689">
    <property type="entry name" value="Homeodomain-like"/>
    <property type="match status" value="1"/>
</dbReference>
<reference evidence="6 7" key="1">
    <citation type="journal article" date="2019" name="Int. J. Syst. Evol. Microbiol.">
        <title>The Global Catalogue of Microorganisms (GCM) 10K type strain sequencing project: providing services to taxonomists for standard genome sequencing and annotation.</title>
        <authorList>
            <consortium name="The Broad Institute Genomics Platform"/>
            <consortium name="The Broad Institute Genome Sequencing Center for Infectious Disease"/>
            <person name="Wu L."/>
            <person name="Ma J."/>
        </authorList>
    </citation>
    <scope>NUCLEOTIDE SEQUENCE [LARGE SCALE GENOMIC DNA]</scope>
    <source>
        <strain evidence="6 7">JCM 10664</strain>
    </source>
</reference>
<keyword evidence="2" id="KW-0238">DNA-binding</keyword>
<sequence length="622" mass="68245">MARRPRDAVVLTDSERSTLVSWTRSRSCSQALVLRARIVLACEQEVTNTAVAERLGVSVDTVRTWRSRFVAERLNGLAERPRPGRPSAISDDTIAQVLVRTLSPPPIGRRWSTRSMAEAVGLSQSTVSRIWRTYRIRPRPGHSALCPGAARTLLPLKIRDVVGLFLDPPARVLAVAADDHAVPDHAVTTPTTRSAQARELFAVVNAFALVRGSANTHDGPADSTPLRAFLEHLDRAVPARMAVHLLVDGLSPDAHDTLDTWLAGHPRFHQHAVAPDGSWIDEVDVLLAHNPLPSHEDVLGFAASLARLRDDVRAWCTTWTAPSRPFSWTKSPRALWSGDREYHGLVNDSKSAGDSHAERAGADEHTSPDDVASGTPRIADRVAQLVREALANGQFGPGERVKEAPLATRLGVSRGPVREALRVLAEEGMLELLPNRGVAVPHVTATNILDLYAVRACLGGLLMRRVAMLPRSALRSVSTALAEVRVVAGHGDHTRIGEADLRFQDAIARTAQLPEAGRIFDRLTMRLRMFNAILRLDWAEAVDLIAREDIGIYEAIRNGDGTEAARRWRVKVERSVRYMVAQLPRDHFDPNLWVTIAGKPDPRPGDPRNVHSTPSPRHSTAT</sequence>
<dbReference type="RefSeq" id="WP_346073404.1">
    <property type="nucleotide sequence ID" value="NZ_BAAAHC010000012.1"/>
</dbReference>
<dbReference type="EMBL" id="BAAAHC010000012">
    <property type="protein sequence ID" value="GAA0527144.1"/>
    <property type="molecule type" value="Genomic_DNA"/>
</dbReference>